<dbReference type="PANTHER" id="PTHR43374">
    <property type="entry name" value="FLAVIN PRENYLTRANSFERASE"/>
    <property type="match status" value="1"/>
</dbReference>
<accession>A0ABQ3JXZ4</accession>
<evidence type="ECO:0000256" key="2">
    <source>
        <dbReference type="ARBA" id="ARBA00022630"/>
    </source>
</evidence>
<keyword evidence="3 5" id="KW-0288">FMN</keyword>
<dbReference type="InterPro" id="IPR036551">
    <property type="entry name" value="Flavin_trans-like"/>
</dbReference>
<feature type="binding site" evidence="5">
    <location>
        <position position="122"/>
    </location>
    <ligand>
        <name>FMN</name>
        <dbReference type="ChEBI" id="CHEBI:58210"/>
    </ligand>
</feature>
<dbReference type="Proteomes" id="UP000632154">
    <property type="component" value="Unassembled WGS sequence"/>
</dbReference>
<dbReference type="HAMAP" id="MF_01984">
    <property type="entry name" value="ubiX_pad"/>
    <property type="match status" value="1"/>
</dbReference>
<dbReference type="Pfam" id="PF02441">
    <property type="entry name" value="Flavoprotein"/>
    <property type="match status" value="1"/>
</dbReference>
<organism evidence="7 8">
    <name type="scientific">Deinococcus piscis</name>
    <dbReference type="NCBI Taxonomy" id="394230"/>
    <lineage>
        <taxon>Bacteria</taxon>
        <taxon>Thermotogati</taxon>
        <taxon>Deinococcota</taxon>
        <taxon>Deinococci</taxon>
        <taxon>Deinococcales</taxon>
        <taxon>Deinococcaceae</taxon>
        <taxon>Deinococcus</taxon>
    </lineage>
</organism>
<dbReference type="NCBIfam" id="NF004685">
    <property type="entry name" value="PRK06029.1"/>
    <property type="match status" value="1"/>
</dbReference>
<keyword evidence="2 5" id="KW-0285">Flavoprotein</keyword>
<gene>
    <name evidence="5 7" type="primary">ubiX</name>
    <name evidence="7" type="ORF">GCM10017783_00570</name>
</gene>
<evidence type="ECO:0000313" key="7">
    <source>
        <dbReference type="EMBL" id="GHF92662.1"/>
    </source>
</evidence>
<dbReference type="Gene3D" id="3.40.50.1950">
    <property type="entry name" value="Flavin prenyltransferase-like"/>
    <property type="match status" value="1"/>
</dbReference>
<evidence type="ECO:0000259" key="6">
    <source>
        <dbReference type="Pfam" id="PF02441"/>
    </source>
</evidence>
<comment type="catalytic activity">
    <reaction evidence="5">
        <text>dimethylallyl phosphate + FMNH2 = prenylated FMNH2 + phosphate</text>
        <dbReference type="Rhea" id="RHEA:37743"/>
        <dbReference type="ChEBI" id="CHEBI:43474"/>
        <dbReference type="ChEBI" id="CHEBI:57618"/>
        <dbReference type="ChEBI" id="CHEBI:87467"/>
        <dbReference type="ChEBI" id="CHEBI:88052"/>
        <dbReference type="EC" id="2.5.1.129"/>
    </reaction>
</comment>
<keyword evidence="8" id="KW-1185">Reference proteome</keyword>
<name>A0ABQ3JXZ4_9DEIO</name>
<evidence type="ECO:0000256" key="4">
    <source>
        <dbReference type="ARBA" id="ARBA00022679"/>
    </source>
</evidence>
<dbReference type="InterPro" id="IPR003382">
    <property type="entry name" value="Flavoprotein"/>
</dbReference>
<feature type="binding site" evidence="5">
    <location>
        <position position="36"/>
    </location>
    <ligand>
        <name>FMN</name>
        <dbReference type="ChEBI" id="CHEBI:58210"/>
    </ligand>
</feature>
<keyword evidence="4 5" id="KW-0808">Transferase</keyword>
<comment type="similarity">
    <text evidence="5">Belongs to the UbiX/PAD1 family.</text>
</comment>
<evidence type="ECO:0000256" key="5">
    <source>
        <dbReference type="HAMAP-Rule" id="MF_01984"/>
    </source>
</evidence>
<dbReference type="InterPro" id="IPR004507">
    <property type="entry name" value="UbiX-like"/>
</dbReference>
<feature type="binding site" evidence="5">
    <location>
        <position position="168"/>
    </location>
    <ligand>
        <name>dimethylallyl phosphate</name>
        <dbReference type="ChEBI" id="CHEBI:88052"/>
    </ligand>
</feature>
<keyword evidence="1 5" id="KW-0637">Prenyltransferase</keyword>
<comment type="caution">
    <text evidence="7">The sequence shown here is derived from an EMBL/GenBank/DDBJ whole genome shotgun (WGS) entry which is preliminary data.</text>
</comment>
<feature type="domain" description="Flavoprotein" evidence="6">
    <location>
        <begin position="2"/>
        <end position="171"/>
    </location>
</feature>
<protein>
    <recommendedName>
        <fullName evidence="5">Flavin prenyltransferase UbiX</fullName>
        <ecNumber evidence="5">2.5.1.129</ecNumber>
    </recommendedName>
</protein>
<evidence type="ECO:0000256" key="1">
    <source>
        <dbReference type="ARBA" id="ARBA00022602"/>
    </source>
</evidence>
<feature type="binding site" evidence="5">
    <location>
        <begin position="10"/>
        <end position="12"/>
    </location>
    <ligand>
        <name>FMN</name>
        <dbReference type="ChEBI" id="CHEBI:58210"/>
    </ligand>
</feature>
<comment type="caution">
    <text evidence="5">Lacks conserved residue(s) required for the propagation of feature annotation.</text>
</comment>
<sequence length="187" mass="19916">MKRLVIGVSGGSGIPYALDILRSLHGLDVETHLVVTSGAKRVMTAEGGVRLDELTTLASVIHEDRDLGASIASGSFRTDGMLIVPCSAGTLAKVAHGMADNLVSRAAHVTLKERRRLVLVLREDPVPRPMLVNMLAAHDAGATVMSASPGFYHAPRSVDELLHFVTVRVLDQFGLEAGGFRRWGEGG</sequence>
<dbReference type="EMBL" id="BNAL01000001">
    <property type="protein sequence ID" value="GHF92662.1"/>
    <property type="molecule type" value="Genomic_DNA"/>
</dbReference>
<evidence type="ECO:0000313" key="8">
    <source>
        <dbReference type="Proteomes" id="UP000632154"/>
    </source>
</evidence>
<reference evidence="8" key="1">
    <citation type="journal article" date="2019" name="Int. J. Syst. Evol. Microbiol.">
        <title>The Global Catalogue of Microorganisms (GCM) 10K type strain sequencing project: providing services to taxonomists for standard genome sequencing and annotation.</title>
        <authorList>
            <consortium name="The Broad Institute Genomics Platform"/>
            <consortium name="The Broad Institute Genome Sequencing Center for Infectious Disease"/>
            <person name="Wu L."/>
            <person name="Ma J."/>
        </authorList>
    </citation>
    <scope>NUCLEOTIDE SEQUENCE [LARGE SCALE GENOMIC DNA]</scope>
    <source>
        <strain evidence="8">CGMCC 1.18439</strain>
    </source>
</reference>
<dbReference type="SUPFAM" id="SSF52507">
    <property type="entry name" value="Homo-oligomeric flavin-containing Cys decarboxylases, HFCD"/>
    <property type="match status" value="1"/>
</dbReference>
<dbReference type="EC" id="2.5.1.129" evidence="5"/>
<comment type="function">
    <text evidence="5">Flavin prenyltransferase that catalyzes the synthesis of the prenylated FMN cofactor (prenyl-FMN) for 4-hydroxy-3-polyprenylbenzoic acid decarboxylase UbiD. The prenyltransferase is metal-independent and links a dimethylallyl moiety from dimethylallyl monophosphate (DMAP) to the flavin N5 and C6 atoms of FMN.</text>
</comment>
<dbReference type="NCBIfam" id="TIGR00421">
    <property type="entry name" value="ubiX_pad"/>
    <property type="match status" value="1"/>
</dbReference>
<feature type="binding site" evidence="5">
    <location>
        <begin position="87"/>
        <end position="90"/>
    </location>
    <ligand>
        <name>FMN</name>
        <dbReference type="ChEBI" id="CHEBI:58210"/>
    </ligand>
</feature>
<evidence type="ECO:0000256" key="3">
    <source>
        <dbReference type="ARBA" id="ARBA00022643"/>
    </source>
</evidence>
<dbReference type="RefSeq" id="WP_189641664.1">
    <property type="nucleotide sequence ID" value="NZ_BNAL01000001.1"/>
</dbReference>
<proteinExistence type="inferred from homology"/>
<feature type="binding site" evidence="5">
    <location>
        <position position="152"/>
    </location>
    <ligand>
        <name>dimethylallyl phosphate</name>
        <dbReference type="ChEBI" id="CHEBI:88052"/>
    </ligand>
</feature>
<dbReference type="PANTHER" id="PTHR43374:SF1">
    <property type="entry name" value="FLAVIN PRENYLTRANSFERASE PAD1, MITOCHONDRIAL"/>
    <property type="match status" value="1"/>
</dbReference>